<name>A0A7C3YGD6_9EURY</name>
<dbReference type="EMBL" id="DTPI01000034">
    <property type="protein sequence ID" value="HGE67002.1"/>
    <property type="molecule type" value="Genomic_DNA"/>
</dbReference>
<reference evidence="1" key="1">
    <citation type="journal article" date="2020" name="mSystems">
        <title>Genome- and Community-Level Interaction Insights into Carbon Utilization and Element Cycling Functions of Hydrothermarchaeota in Hydrothermal Sediment.</title>
        <authorList>
            <person name="Zhou Z."/>
            <person name="Liu Y."/>
            <person name="Xu W."/>
            <person name="Pan J."/>
            <person name="Luo Z.H."/>
            <person name="Li M."/>
        </authorList>
    </citation>
    <scope>NUCLEOTIDE SEQUENCE [LARGE SCALE GENOMIC DNA]</scope>
    <source>
        <strain evidence="2">SpSt-62</strain>
        <strain evidence="1">SpSt-97</strain>
    </source>
</reference>
<organism evidence="1">
    <name type="scientific">Geoglobus ahangari</name>
    <dbReference type="NCBI Taxonomy" id="113653"/>
    <lineage>
        <taxon>Archaea</taxon>
        <taxon>Methanobacteriati</taxon>
        <taxon>Methanobacteriota</taxon>
        <taxon>Archaeoglobi</taxon>
        <taxon>Archaeoglobales</taxon>
        <taxon>Archaeoglobaceae</taxon>
        <taxon>Geoglobus</taxon>
    </lineage>
</organism>
<protein>
    <submittedName>
        <fullName evidence="1">Uncharacterized protein</fullName>
    </submittedName>
</protein>
<accession>A0A7C3YGD6</accession>
<dbReference type="AlphaFoldDB" id="A0A7C3YGD6"/>
<sequence>MVSGRLSDGDREHFLQLVAKFALMNAKTLEEMYRDVLEEFESLIQESYELEERVAKDELKLYFSAVLQPLVTEAYIDFLTGNCRPSS</sequence>
<dbReference type="EMBL" id="DTAK01000052">
    <property type="protein sequence ID" value="HGU59861.1"/>
    <property type="molecule type" value="Genomic_DNA"/>
</dbReference>
<gene>
    <name evidence="2" type="ORF">ENT89_06955</name>
    <name evidence="1" type="ORF">ENX77_07825</name>
</gene>
<evidence type="ECO:0000313" key="1">
    <source>
        <dbReference type="EMBL" id="HGE67002.1"/>
    </source>
</evidence>
<proteinExistence type="predicted"/>
<evidence type="ECO:0000313" key="2">
    <source>
        <dbReference type="EMBL" id="HGU59861.1"/>
    </source>
</evidence>
<comment type="caution">
    <text evidence="1">The sequence shown here is derived from an EMBL/GenBank/DDBJ whole genome shotgun (WGS) entry which is preliminary data.</text>
</comment>